<dbReference type="Proteomes" id="UP000510647">
    <property type="component" value="Chromosome 7"/>
</dbReference>
<feature type="compositionally biased region" description="Basic and acidic residues" evidence="1">
    <location>
        <begin position="1"/>
        <end position="13"/>
    </location>
</feature>
<dbReference type="Pfam" id="PF13821">
    <property type="entry name" value="DUF4187"/>
    <property type="match status" value="1"/>
</dbReference>
<evidence type="ECO:0000313" key="3">
    <source>
        <dbReference type="EMBL" id="QLQ82164.1"/>
    </source>
</evidence>
<dbReference type="InterPro" id="IPR039249">
    <property type="entry name" value="GPATCH11"/>
</dbReference>
<gene>
    <name evidence="3" type="ORF">HG537_0G04190</name>
</gene>
<feature type="domain" description="DUF4187" evidence="2">
    <location>
        <begin position="171"/>
        <end position="225"/>
    </location>
</feature>
<dbReference type="OrthoDB" id="786951at2759"/>
<protein>
    <recommendedName>
        <fullName evidence="2">DUF4187 domain-containing protein</fullName>
    </recommendedName>
</protein>
<dbReference type="AlphaFoldDB" id="A0A7H9HWQ7"/>
<reference evidence="3 4" key="1">
    <citation type="submission" date="2020-06" db="EMBL/GenBank/DDBJ databases">
        <title>The yeast mating-type switching endonuclease HO is a domesticated member of an unorthodox homing genetic element family.</title>
        <authorList>
            <person name="Coughlan A.Y."/>
            <person name="Lombardi L."/>
            <person name="Braun-Galleani S."/>
            <person name="Martos A.R."/>
            <person name="Galeote V."/>
            <person name="Bigey F."/>
            <person name="Dequin S."/>
            <person name="Byrne K.P."/>
            <person name="Wolfe K.H."/>
        </authorList>
    </citation>
    <scope>NUCLEOTIDE SEQUENCE [LARGE SCALE GENOMIC DNA]</scope>
    <source>
        <strain evidence="3 4">CBS2947</strain>
    </source>
</reference>
<dbReference type="PANTHER" id="PTHR21032">
    <property type="entry name" value="G PATCH DOMAIN-CONTAINING PROTEIN 11"/>
    <property type="match status" value="1"/>
</dbReference>
<dbReference type="EMBL" id="CP059273">
    <property type="protein sequence ID" value="QLQ82164.1"/>
    <property type="molecule type" value="Genomic_DNA"/>
</dbReference>
<evidence type="ECO:0000313" key="4">
    <source>
        <dbReference type="Proteomes" id="UP000510647"/>
    </source>
</evidence>
<evidence type="ECO:0000259" key="2">
    <source>
        <dbReference type="SMART" id="SM01173"/>
    </source>
</evidence>
<feature type="region of interest" description="Disordered" evidence="1">
    <location>
        <begin position="1"/>
        <end position="44"/>
    </location>
</feature>
<dbReference type="PANTHER" id="PTHR21032:SF0">
    <property type="entry name" value="G PATCH DOMAIN-CONTAINING PROTEIN 11"/>
    <property type="match status" value="1"/>
</dbReference>
<sequence length="226" mass="26772">MKRIRTPQEDHGGTIDSCDSINHHQSEERTQEEESKKESKRIKRSTTTIQRILNQDVSQRVRETQELQHKLFTWEKMQRIAFELTKDIELYIPGQDPRDFNVLWRSYVKQLNQANEKVPTSVEPYSSHDEETSFAETVDNQEIPIISNECVQRENSSGPEVESLPEYDGEDEELDLFLQTSIDERIMRLNVFLRSELYFCYYCNVKYKSEQDIFEHCPGITEDDHK</sequence>
<organism evidence="3 4">
    <name type="scientific">Torulaspora globosa</name>
    <dbReference type="NCBI Taxonomy" id="48254"/>
    <lineage>
        <taxon>Eukaryota</taxon>
        <taxon>Fungi</taxon>
        <taxon>Dikarya</taxon>
        <taxon>Ascomycota</taxon>
        <taxon>Saccharomycotina</taxon>
        <taxon>Saccharomycetes</taxon>
        <taxon>Saccharomycetales</taxon>
        <taxon>Saccharomycetaceae</taxon>
        <taxon>Torulaspora</taxon>
    </lineage>
</organism>
<proteinExistence type="predicted"/>
<name>A0A7H9HWQ7_9SACH</name>
<keyword evidence="4" id="KW-1185">Reference proteome</keyword>
<dbReference type="SMART" id="SM01173">
    <property type="entry name" value="DUF4187"/>
    <property type="match status" value="1"/>
</dbReference>
<dbReference type="GO" id="GO:0000776">
    <property type="term" value="C:kinetochore"/>
    <property type="evidence" value="ECO:0007669"/>
    <property type="project" value="TreeGrafter"/>
</dbReference>
<feature type="compositionally biased region" description="Basic and acidic residues" evidence="1">
    <location>
        <begin position="21"/>
        <end position="37"/>
    </location>
</feature>
<dbReference type="InterPro" id="IPR025239">
    <property type="entry name" value="DUF4187"/>
</dbReference>
<accession>A0A7H9HWQ7</accession>
<evidence type="ECO:0000256" key="1">
    <source>
        <dbReference type="SAM" id="MobiDB-lite"/>
    </source>
</evidence>